<dbReference type="EMBL" id="CAEZTC010000003">
    <property type="protein sequence ID" value="CAB4549249.1"/>
    <property type="molecule type" value="Genomic_DNA"/>
</dbReference>
<dbReference type="AlphaFoldDB" id="A0A6J6CGB0"/>
<evidence type="ECO:0000313" key="2">
    <source>
        <dbReference type="EMBL" id="CAB4549249.1"/>
    </source>
</evidence>
<dbReference type="GO" id="GO:0016887">
    <property type="term" value="F:ATP hydrolysis activity"/>
    <property type="evidence" value="ECO:0007669"/>
    <property type="project" value="InterPro"/>
</dbReference>
<dbReference type="PANTHER" id="PTHR10803">
    <property type="entry name" value="ARSENICAL PUMP-DRIVING ATPASE ARSENITE-TRANSLOCATING ATPASE"/>
    <property type="match status" value="1"/>
</dbReference>
<dbReference type="InterPro" id="IPR002586">
    <property type="entry name" value="CobQ/CobB/MinD/ParA_Nub-bd_dom"/>
</dbReference>
<sequence>MELHHFFTTQRVLIVAGKGGVGKSAVAAALALASARSGLRTLLVSLHTESIEVPANEHLEHVTVTPGGALSDFLSSKGMGLLSRQLARSGIVELVATTAPGLDDLLVLGRIKAYEKDKRAEVIIVDGPAAGHAIDFVRAPAQLKRAIPTGPIGQQSDEVITMLTDPARCKILMVTTAAMTPVMESSEVIHELQHTLGLTLLPIVVNKCERDVPVLSAQSLDTPLRNAYEYVSTRMQAQQTALSTLNDLTQSEQLRVHRYVTEGADLVESLATELAARIQELP</sequence>
<dbReference type="GO" id="GO:0005524">
    <property type="term" value="F:ATP binding"/>
    <property type="evidence" value="ECO:0007669"/>
    <property type="project" value="InterPro"/>
</dbReference>
<feature type="domain" description="CobQ/CobB/MinD/ParA nucleotide binding" evidence="1">
    <location>
        <begin position="13"/>
        <end position="211"/>
    </location>
</feature>
<proteinExistence type="predicted"/>
<dbReference type="Pfam" id="PF01656">
    <property type="entry name" value="CbiA"/>
    <property type="match status" value="1"/>
</dbReference>
<dbReference type="SUPFAM" id="SSF52540">
    <property type="entry name" value="P-loop containing nucleoside triphosphate hydrolases"/>
    <property type="match status" value="1"/>
</dbReference>
<dbReference type="PANTHER" id="PTHR10803:SF3">
    <property type="entry name" value="ATPASE GET3"/>
    <property type="match status" value="1"/>
</dbReference>
<evidence type="ECO:0000259" key="1">
    <source>
        <dbReference type="Pfam" id="PF01656"/>
    </source>
</evidence>
<dbReference type="Gene3D" id="3.40.50.300">
    <property type="entry name" value="P-loop containing nucleotide triphosphate hydrolases"/>
    <property type="match status" value="1"/>
</dbReference>
<gene>
    <name evidence="2" type="ORF">UFOPK1572_00047</name>
</gene>
<dbReference type="InterPro" id="IPR016300">
    <property type="entry name" value="ATPase_ArsA/GET3"/>
</dbReference>
<accession>A0A6J6CGB0</accession>
<name>A0A6J6CGB0_9ZZZZ</name>
<reference evidence="2" key="1">
    <citation type="submission" date="2020-05" db="EMBL/GenBank/DDBJ databases">
        <authorList>
            <person name="Chiriac C."/>
            <person name="Salcher M."/>
            <person name="Ghai R."/>
            <person name="Kavagutti S V."/>
        </authorList>
    </citation>
    <scope>NUCLEOTIDE SEQUENCE</scope>
</reference>
<protein>
    <submittedName>
        <fullName evidence="2">Unannotated protein</fullName>
    </submittedName>
</protein>
<organism evidence="2">
    <name type="scientific">freshwater metagenome</name>
    <dbReference type="NCBI Taxonomy" id="449393"/>
    <lineage>
        <taxon>unclassified sequences</taxon>
        <taxon>metagenomes</taxon>
        <taxon>ecological metagenomes</taxon>
    </lineage>
</organism>
<dbReference type="InterPro" id="IPR027417">
    <property type="entry name" value="P-loop_NTPase"/>
</dbReference>